<evidence type="ECO:0000313" key="2">
    <source>
        <dbReference type="EMBL" id="CAD2185130.1"/>
    </source>
</evidence>
<gene>
    <name evidence="2" type="ORF">MENT_LOCUS37537</name>
</gene>
<dbReference type="AlphaFoldDB" id="A0A6V7WDQ4"/>
<evidence type="ECO:0000313" key="3">
    <source>
        <dbReference type="Proteomes" id="UP000580250"/>
    </source>
</evidence>
<protein>
    <submittedName>
        <fullName evidence="2">Uncharacterized protein</fullName>
    </submittedName>
</protein>
<reference evidence="2 3" key="1">
    <citation type="submission" date="2020-08" db="EMBL/GenBank/DDBJ databases">
        <authorList>
            <person name="Koutsovoulos G."/>
            <person name="Danchin GJ E."/>
        </authorList>
    </citation>
    <scope>NUCLEOTIDE SEQUENCE [LARGE SCALE GENOMIC DNA]</scope>
</reference>
<evidence type="ECO:0000256" key="1">
    <source>
        <dbReference type="SAM" id="MobiDB-lite"/>
    </source>
</evidence>
<sequence>MKEISINKEEPQIDKLISVPLVELESNLLMNSISIIYNEFDFDQHAISVRGNKVYKRHTSIKEDAVEIEEPFSRENAAKFITSSGLLRINLAIGFTWRKINRGIKSKEEFMELLGIPRPTRSLKITPDIQNNPLEGSNKTNSPLGGSNEDRKKLENSNSVEVDINQVDLEPTPDEPILSAEELEHMELELLEEDIDSEGSFPTPKNEKETKMKGHRED</sequence>
<name>A0A6V7WDQ4_MELEN</name>
<accession>A0A6V7WDQ4</accession>
<dbReference type="EMBL" id="CAJEWN010000532">
    <property type="protein sequence ID" value="CAD2185130.1"/>
    <property type="molecule type" value="Genomic_DNA"/>
</dbReference>
<dbReference type="Gene3D" id="1.10.1410.10">
    <property type="match status" value="1"/>
</dbReference>
<organism evidence="2 3">
    <name type="scientific">Meloidogyne enterolobii</name>
    <name type="common">Root-knot nematode worm</name>
    <name type="synonym">Meloidogyne mayaguensis</name>
    <dbReference type="NCBI Taxonomy" id="390850"/>
    <lineage>
        <taxon>Eukaryota</taxon>
        <taxon>Metazoa</taxon>
        <taxon>Ecdysozoa</taxon>
        <taxon>Nematoda</taxon>
        <taxon>Chromadorea</taxon>
        <taxon>Rhabditida</taxon>
        <taxon>Tylenchina</taxon>
        <taxon>Tylenchomorpha</taxon>
        <taxon>Tylenchoidea</taxon>
        <taxon>Meloidogynidae</taxon>
        <taxon>Meloidogyninae</taxon>
        <taxon>Meloidogyne</taxon>
    </lineage>
</organism>
<comment type="caution">
    <text evidence="2">The sequence shown here is derived from an EMBL/GenBank/DDBJ whole genome shotgun (WGS) entry which is preliminary data.</text>
</comment>
<feature type="compositionally biased region" description="Polar residues" evidence="1">
    <location>
        <begin position="128"/>
        <end position="145"/>
    </location>
</feature>
<dbReference type="Proteomes" id="UP000580250">
    <property type="component" value="Unassembled WGS sequence"/>
</dbReference>
<feature type="region of interest" description="Disordered" evidence="1">
    <location>
        <begin position="122"/>
        <end position="218"/>
    </location>
</feature>
<proteinExistence type="predicted"/>
<feature type="compositionally biased region" description="Basic and acidic residues" evidence="1">
    <location>
        <begin position="205"/>
        <end position="218"/>
    </location>
</feature>